<dbReference type="PANTHER" id="PTHR48078">
    <property type="entry name" value="THREONINE DEHYDRATASE, MITOCHONDRIAL-RELATED"/>
    <property type="match status" value="1"/>
</dbReference>
<evidence type="ECO:0000256" key="3">
    <source>
        <dbReference type="ARBA" id="ARBA00004958"/>
    </source>
</evidence>
<dbReference type="FunFam" id="3.40.50.1100:FF:000005">
    <property type="entry name" value="Threonine dehydratase catabolic"/>
    <property type="match status" value="1"/>
</dbReference>
<dbReference type="AlphaFoldDB" id="A0A1I7KYT9"/>
<dbReference type="PROSITE" id="PS00165">
    <property type="entry name" value="DEHYDRATASE_SER_THR"/>
    <property type="match status" value="1"/>
</dbReference>
<reference evidence="16" key="1">
    <citation type="submission" date="2016-10" db="EMBL/GenBank/DDBJ databases">
        <authorList>
            <person name="Varghese N."/>
        </authorList>
    </citation>
    <scope>NUCLEOTIDE SEQUENCE [LARGE SCALE GENOMIC DNA]</scope>
    <source>
        <strain evidence="16">DSM 17980</strain>
    </source>
</reference>
<evidence type="ECO:0000256" key="1">
    <source>
        <dbReference type="ARBA" id="ARBA00001274"/>
    </source>
</evidence>
<dbReference type="GO" id="GO:0004794">
    <property type="term" value="F:threonine deaminase activity"/>
    <property type="evidence" value="ECO:0007669"/>
    <property type="project" value="UniProtKB-EC"/>
</dbReference>
<dbReference type="Pfam" id="PF00291">
    <property type="entry name" value="PALP"/>
    <property type="match status" value="1"/>
</dbReference>
<dbReference type="SUPFAM" id="SSF53686">
    <property type="entry name" value="Tryptophan synthase beta subunit-like PLP-dependent enzymes"/>
    <property type="match status" value="1"/>
</dbReference>
<evidence type="ECO:0000256" key="6">
    <source>
        <dbReference type="ARBA" id="ARBA00012096"/>
    </source>
</evidence>
<dbReference type="InterPro" id="IPR005789">
    <property type="entry name" value="Thr_deHydtase_catblc"/>
</dbReference>
<evidence type="ECO:0000256" key="4">
    <source>
        <dbReference type="ARBA" id="ARBA00010869"/>
    </source>
</evidence>
<dbReference type="EMBL" id="FPBV01000021">
    <property type="protein sequence ID" value="SFV02558.1"/>
    <property type="molecule type" value="Genomic_DNA"/>
</dbReference>
<dbReference type="STRING" id="392015.SAMN05421543_12128"/>
<keyword evidence="9 13" id="KW-0663">Pyridoxal phosphate</keyword>
<comment type="subunit">
    <text evidence="5 13">In the native structure, TdcB is in a dimeric form, whereas in the TdcB-AMP complex, it exists in a tetrameric form (dimer of dimers).</text>
</comment>
<evidence type="ECO:0000256" key="2">
    <source>
        <dbReference type="ARBA" id="ARBA00001933"/>
    </source>
</evidence>
<dbReference type="GO" id="GO:0030170">
    <property type="term" value="F:pyridoxal phosphate binding"/>
    <property type="evidence" value="ECO:0007669"/>
    <property type="project" value="InterPro"/>
</dbReference>
<keyword evidence="16" id="KW-1185">Reference proteome</keyword>
<evidence type="ECO:0000313" key="15">
    <source>
        <dbReference type="EMBL" id="SFV02558.1"/>
    </source>
</evidence>
<organism evidence="15 16">
    <name type="scientific">Alicyclobacillus macrosporangiidus</name>
    <dbReference type="NCBI Taxonomy" id="392015"/>
    <lineage>
        <taxon>Bacteria</taxon>
        <taxon>Bacillati</taxon>
        <taxon>Bacillota</taxon>
        <taxon>Bacilli</taxon>
        <taxon>Bacillales</taxon>
        <taxon>Alicyclobacillaceae</taxon>
        <taxon>Alicyclobacillus</taxon>
    </lineage>
</organism>
<name>A0A1I7KYT9_9BACL</name>
<dbReference type="RefSeq" id="WP_074955290.1">
    <property type="nucleotide sequence ID" value="NZ_FPBV01000021.1"/>
</dbReference>
<gene>
    <name evidence="15" type="ORF">SAMN05421543_12128</name>
</gene>
<evidence type="ECO:0000256" key="9">
    <source>
        <dbReference type="ARBA" id="ARBA00022898"/>
    </source>
</evidence>
<proteinExistence type="inferred from homology"/>
<keyword evidence="10 13" id="KW-0456">Lyase</keyword>
<comment type="pathway">
    <text evidence="3 13">Amino-acid degradation; L-threonine degradation via propanoate pathway; propanoate from L-threonine: step 1/4.</text>
</comment>
<dbReference type="InterPro" id="IPR036052">
    <property type="entry name" value="TrpB-like_PALP_sf"/>
</dbReference>
<dbReference type="eggNOG" id="COG1171">
    <property type="taxonomic scope" value="Bacteria"/>
</dbReference>
<keyword evidence="13" id="KW-0547">Nucleotide-binding</keyword>
<dbReference type="CDD" id="cd01562">
    <property type="entry name" value="Thr-dehyd"/>
    <property type="match status" value="1"/>
</dbReference>
<dbReference type="EC" id="4.3.1.19" evidence="6 13"/>
<protein>
    <recommendedName>
        <fullName evidence="7 13">L-threonine dehydratase catabolic TdcB</fullName>
        <ecNumber evidence="6 13">4.3.1.19</ecNumber>
    </recommendedName>
    <alternativeName>
        <fullName evidence="12 13">Threonine deaminase</fullName>
    </alternativeName>
</protein>
<accession>A0A1I7KYT9</accession>
<dbReference type="FunFam" id="3.40.50.1100:FF:000007">
    <property type="entry name" value="L-threonine dehydratase catabolic TdcB"/>
    <property type="match status" value="1"/>
</dbReference>
<dbReference type="Gene3D" id="3.40.50.1100">
    <property type="match status" value="2"/>
</dbReference>
<evidence type="ECO:0000256" key="11">
    <source>
        <dbReference type="ARBA" id="ARBA00025527"/>
    </source>
</evidence>
<dbReference type="GO" id="GO:0000166">
    <property type="term" value="F:nucleotide binding"/>
    <property type="evidence" value="ECO:0007669"/>
    <property type="project" value="UniProtKB-KW"/>
</dbReference>
<dbReference type="InterPro" id="IPR050147">
    <property type="entry name" value="Ser/Thr_Dehydratase"/>
</dbReference>
<evidence type="ECO:0000256" key="13">
    <source>
        <dbReference type="RuleBase" id="RU363083"/>
    </source>
</evidence>
<dbReference type="GO" id="GO:0006565">
    <property type="term" value="P:L-serine catabolic process"/>
    <property type="evidence" value="ECO:0007669"/>
    <property type="project" value="TreeGrafter"/>
</dbReference>
<comment type="catalytic activity">
    <reaction evidence="1 13">
        <text>L-threonine = 2-oxobutanoate + NH4(+)</text>
        <dbReference type="Rhea" id="RHEA:22108"/>
        <dbReference type="ChEBI" id="CHEBI:16763"/>
        <dbReference type="ChEBI" id="CHEBI:28938"/>
        <dbReference type="ChEBI" id="CHEBI:57926"/>
        <dbReference type="EC" id="4.3.1.19"/>
    </reaction>
</comment>
<evidence type="ECO:0000256" key="7">
    <source>
        <dbReference type="ARBA" id="ARBA00022248"/>
    </source>
</evidence>
<comment type="function">
    <text evidence="11 13">Catalyzes the anaerobic formation of alpha-ketobutyrate and ammonia from threonine in a two-step reaction. The first step involved a dehydration of threonine and a production of enamine intermediates (aminocrotonate), which tautomerizes to its imine form (iminobutyrate). Both intermediates are unstable and short-lived. The second step is the nonenzymatic hydrolysis of the enamine/imine intermediates to form 2-ketobutyrate and free ammonia. In the low water environment of the cell, the second step is accelerated by RidA.</text>
</comment>
<evidence type="ECO:0000256" key="8">
    <source>
        <dbReference type="ARBA" id="ARBA00022533"/>
    </source>
</evidence>
<dbReference type="InterPro" id="IPR000634">
    <property type="entry name" value="Ser/Thr_deHydtase_PyrdxlP-BS"/>
</dbReference>
<evidence type="ECO:0000313" key="16">
    <source>
        <dbReference type="Proteomes" id="UP000183508"/>
    </source>
</evidence>
<sequence>MTRKEQWPVSYEDIVAARDVLRGVAHRTPLTHSRTLSRLTGGHICLKLENLQRTGAFKLRGAFHKVATLTDAERQRGIVTASAGNHAQGVALAAAHFGVPCTVVMPEHAPATKITATRGYGAEVRLVGQNYDESYQYARQLAAEGRTFVHAFDDPAVIAGQGTIGLEILEDDPAIDTLIVPVGGGGLMAGIAIAVKSRHPQVRLVGVQPAGSNAAVQAFHTGVPVHLDAPQSLADGLMVKAPGELPMAIIQQLADDMVTVTDDAIRDAILFLLERTKLLVEGAGAAGVAALLGGQVPAAGRRVAVILSGGNLDLARLHTLAHSSAS</sequence>
<evidence type="ECO:0000256" key="10">
    <source>
        <dbReference type="ARBA" id="ARBA00023239"/>
    </source>
</evidence>
<evidence type="ECO:0000256" key="12">
    <source>
        <dbReference type="ARBA" id="ARBA00031427"/>
    </source>
</evidence>
<dbReference type="GO" id="GO:0070689">
    <property type="term" value="P:L-threonine catabolic process to propionate"/>
    <property type="evidence" value="ECO:0007669"/>
    <property type="project" value="UniProtKB-UniPathway"/>
</dbReference>
<comment type="similarity">
    <text evidence="4 13">Belongs to the serine/threonine dehydratase family.</text>
</comment>
<dbReference type="Proteomes" id="UP000183508">
    <property type="component" value="Unassembled WGS sequence"/>
</dbReference>
<evidence type="ECO:0000256" key="5">
    <source>
        <dbReference type="ARBA" id="ARBA00011447"/>
    </source>
</evidence>
<dbReference type="UniPathway" id="UPA00052">
    <property type="reaction ID" value="UER00507"/>
</dbReference>
<dbReference type="InterPro" id="IPR001926">
    <property type="entry name" value="TrpB-like_PALP"/>
</dbReference>
<dbReference type="GO" id="GO:0009097">
    <property type="term" value="P:isoleucine biosynthetic process"/>
    <property type="evidence" value="ECO:0007669"/>
    <property type="project" value="TreeGrafter"/>
</dbReference>
<dbReference type="PANTHER" id="PTHR48078:SF6">
    <property type="entry name" value="L-THREONINE DEHYDRATASE CATABOLIC TDCB"/>
    <property type="match status" value="1"/>
</dbReference>
<dbReference type="GO" id="GO:0003941">
    <property type="term" value="F:L-serine ammonia-lyase activity"/>
    <property type="evidence" value="ECO:0007669"/>
    <property type="project" value="TreeGrafter"/>
</dbReference>
<keyword evidence="8" id="KW-0021">Allosteric enzyme</keyword>
<dbReference type="NCBIfam" id="TIGR01127">
    <property type="entry name" value="ilvA_1Cterm"/>
    <property type="match status" value="1"/>
</dbReference>
<feature type="domain" description="Tryptophan synthase beta chain-like PALP" evidence="14">
    <location>
        <begin position="26"/>
        <end position="309"/>
    </location>
</feature>
<comment type="cofactor">
    <cofactor evidence="2 13">
        <name>pyridoxal 5'-phosphate</name>
        <dbReference type="ChEBI" id="CHEBI:597326"/>
    </cofactor>
</comment>
<evidence type="ECO:0000259" key="14">
    <source>
        <dbReference type="Pfam" id="PF00291"/>
    </source>
</evidence>